<dbReference type="SUPFAM" id="SSF52540">
    <property type="entry name" value="P-loop containing nucleoside triphosphate hydrolases"/>
    <property type="match status" value="1"/>
</dbReference>
<dbReference type="RefSeq" id="WP_072965491.1">
    <property type="nucleotide sequence ID" value="NZ_FRAJ01000003.1"/>
</dbReference>
<dbReference type="InterPro" id="IPR003593">
    <property type="entry name" value="AAA+_ATPase"/>
</dbReference>
<gene>
    <name evidence="3" type="ORF">SAMN02745883_00169</name>
</gene>
<evidence type="ECO:0000259" key="2">
    <source>
        <dbReference type="SMART" id="SM00382"/>
    </source>
</evidence>
<dbReference type="PANTHER" id="PTHR32039:SF7">
    <property type="entry name" value="COMPETENCE PROTEIN COMM"/>
    <property type="match status" value="1"/>
</dbReference>
<dbReference type="SUPFAM" id="SSF54211">
    <property type="entry name" value="Ribosomal protein S5 domain 2-like"/>
    <property type="match status" value="1"/>
</dbReference>
<feature type="domain" description="AAA+ ATPase" evidence="2">
    <location>
        <begin position="212"/>
        <end position="395"/>
    </location>
</feature>
<dbReference type="InterPro" id="IPR000523">
    <property type="entry name" value="Mg_chelatse_chII-like_cat_dom"/>
</dbReference>
<dbReference type="InterPro" id="IPR045006">
    <property type="entry name" value="CHLI-like"/>
</dbReference>
<proteinExistence type="inferred from homology"/>
<dbReference type="PANTHER" id="PTHR32039">
    <property type="entry name" value="MAGNESIUM-CHELATASE SUBUNIT CHLI"/>
    <property type="match status" value="1"/>
</dbReference>
<dbReference type="Gene3D" id="3.40.50.300">
    <property type="entry name" value="P-loop containing nucleotide triphosphate hydrolases"/>
    <property type="match status" value="1"/>
</dbReference>
<dbReference type="Gene3D" id="3.30.230.10">
    <property type="match status" value="1"/>
</dbReference>
<dbReference type="SMART" id="SM00382">
    <property type="entry name" value="AAA"/>
    <property type="match status" value="1"/>
</dbReference>
<dbReference type="InterPro" id="IPR004482">
    <property type="entry name" value="Mg_chelat-rel"/>
</dbReference>
<evidence type="ECO:0000313" key="4">
    <source>
        <dbReference type="Proteomes" id="UP000184082"/>
    </source>
</evidence>
<sequence>MLSNVISCNLVGLDGEIINVETDISNGLPSFTIVGLPDTAVRESKERIRAALKNSGFQFPIKKITINLSPANTKKEGTHFDLPMAIGILAASSQIEEKSLKEYAFIGELSLNGRLNKVIGALPIVISFREKGYKKIILPKQNINETSIIEDADIYGFDNLKDVIDFLKSEIDIKPFKDNIKVKSVKKRYDVDFSEVSGQLNVIRAFQIAAAGAHNIILIGPPGAGKTMLARRFPTILPDMTIEESIEVTKIYSVAGLLSDNCSLITSRPFVSPHHTASKVSLIGGGKIPKPGDVSLAHLGVLFLDEFPEFQKSVLEALRQPMEDEEVTISRVNAKITYPSKFILVASMNPCPCGYYNDPYNECKCSPSQVRKYLSKISGPLLDRIDIHVEVFPVKYQELVKNTKNQNSSEIKKKVDKARLIQLERYKNEKINYNSQLSPKLIKKYCHLKYKQNKLLETAFYKLKMSARSYSRIIKLSRTIADLDESEEIKTVHIAEAIQYRSLDKKFWEV</sequence>
<dbReference type="InterPro" id="IPR014721">
    <property type="entry name" value="Ribsml_uS5_D2-typ_fold_subgr"/>
</dbReference>
<dbReference type="InterPro" id="IPR027417">
    <property type="entry name" value="P-loop_NTPase"/>
</dbReference>
<dbReference type="Pfam" id="PF01078">
    <property type="entry name" value="Mg_chelatase"/>
    <property type="match status" value="1"/>
</dbReference>
<evidence type="ECO:0000256" key="1">
    <source>
        <dbReference type="ARBA" id="ARBA00006354"/>
    </source>
</evidence>
<dbReference type="STRING" id="1121266.SAMN02745883_00169"/>
<dbReference type="GO" id="GO:0005524">
    <property type="term" value="F:ATP binding"/>
    <property type="evidence" value="ECO:0007669"/>
    <property type="project" value="InterPro"/>
</dbReference>
<dbReference type="Pfam" id="PF13541">
    <property type="entry name" value="ChlI"/>
    <property type="match status" value="1"/>
</dbReference>
<dbReference type="AlphaFoldDB" id="A0A1M6LDE1"/>
<reference evidence="3 4" key="1">
    <citation type="submission" date="2016-11" db="EMBL/GenBank/DDBJ databases">
        <authorList>
            <person name="Jaros S."/>
            <person name="Januszkiewicz K."/>
            <person name="Wedrychowicz H."/>
        </authorList>
    </citation>
    <scope>NUCLEOTIDE SEQUENCE [LARGE SCALE GENOMIC DNA]</scope>
    <source>
        <strain evidence="3 4">DSM 14501</strain>
    </source>
</reference>
<comment type="similarity">
    <text evidence="1">Belongs to the Mg-chelatase subunits D/I family. ComM subfamily.</text>
</comment>
<organism evidence="3 4">
    <name type="scientific">Caminicella sporogenes DSM 14501</name>
    <dbReference type="NCBI Taxonomy" id="1121266"/>
    <lineage>
        <taxon>Bacteria</taxon>
        <taxon>Bacillati</taxon>
        <taxon>Bacillota</taxon>
        <taxon>Clostridia</taxon>
        <taxon>Peptostreptococcales</taxon>
        <taxon>Caminicellaceae</taxon>
        <taxon>Caminicella</taxon>
    </lineage>
</organism>
<dbReference type="NCBIfam" id="TIGR00368">
    <property type="entry name" value="YifB family Mg chelatase-like AAA ATPase"/>
    <property type="match status" value="1"/>
</dbReference>
<protein>
    <submittedName>
        <fullName evidence="3">Magnesium chelatase family protein</fullName>
    </submittedName>
</protein>
<dbReference type="InterPro" id="IPR025158">
    <property type="entry name" value="Mg_chelat-rel_C"/>
</dbReference>
<accession>A0A1M6LDE1</accession>
<dbReference type="Pfam" id="PF13335">
    <property type="entry name" value="Mg_chelatase_C"/>
    <property type="match status" value="1"/>
</dbReference>
<dbReference type="Proteomes" id="UP000184082">
    <property type="component" value="Unassembled WGS sequence"/>
</dbReference>
<keyword evidence="4" id="KW-1185">Reference proteome</keyword>
<evidence type="ECO:0000313" key="3">
    <source>
        <dbReference type="EMBL" id="SHJ69239.1"/>
    </source>
</evidence>
<name>A0A1M6LDE1_9FIRM</name>
<dbReference type="InterPro" id="IPR020568">
    <property type="entry name" value="Ribosomal_Su5_D2-typ_SF"/>
</dbReference>
<dbReference type="EMBL" id="FRAJ01000003">
    <property type="protein sequence ID" value="SHJ69239.1"/>
    <property type="molecule type" value="Genomic_DNA"/>
</dbReference>